<sequence>MNTPASGYEITEEPEHPMRCLVRKKEFSAHVAAIKRLVAAIKSDDHGNRDELVRCADAAADKIAETLGLSNCVRGITAKK</sequence>
<name>X0SZG4_9ZZZZ</name>
<proteinExistence type="predicted"/>
<dbReference type="AlphaFoldDB" id="X0SZG4"/>
<gene>
    <name evidence="1" type="ORF">S01H1_16284</name>
</gene>
<accession>X0SZG4</accession>
<dbReference type="EMBL" id="BARS01008556">
    <property type="protein sequence ID" value="GAF80501.1"/>
    <property type="molecule type" value="Genomic_DNA"/>
</dbReference>
<reference evidence="1" key="1">
    <citation type="journal article" date="2014" name="Front. Microbiol.">
        <title>High frequency of phylogenetically diverse reductive dehalogenase-homologous genes in deep subseafloor sedimentary metagenomes.</title>
        <authorList>
            <person name="Kawai M."/>
            <person name="Futagami T."/>
            <person name="Toyoda A."/>
            <person name="Takaki Y."/>
            <person name="Nishi S."/>
            <person name="Hori S."/>
            <person name="Arai W."/>
            <person name="Tsubouchi T."/>
            <person name="Morono Y."/>
            <person name="Uchiyama I."/>
            <person name="Ito T."/>
            <person name="Fujiyama A."/>
            <person name="Inagaki F."/>
            <person name="Takami H."/>
        </authorList>
    </citation>
    <scope>NUCLEOTIDE SEQUENCE</scope>
    <source>
        <strain evidence="1">Expedition CK06-06</strain>
    </source>
</reference>
<organism evidence="1">
    <name type="scientific">marine sediment metagenome</name>
    <dbReference type="NCBI Taxonomy" id="412755"/>
    <lineage>
        <taxon>unclassified sequences</taxon>
        <taxon>metagenomes</taxon>
        <taxon>ecological metagenomes</taxon>
    </lineage>
</organism>
<evidence type="ECO:0000313" key="1">
    <source>
        <dbReference type="EMBL" id="GAF80501.1"/>
    </source>
</evidence>
<comment type="caution">
    <text evidence="1">The sequence shown here is derived from an EMBL/GenBank/DDBJ whole genome shotgun (WGS) entry which is preliminary data.</text>
</comment>
<protein>
    <submittedName>
        <fullName evidence="1">Uncharacterized protein</fullName>
    </submittedName>
</protein>